<dbReference type="InterPro" id="IPR034457">
    <property type="entry name" value="Organic_radical-activating"/>
</dbReference>
<dbReference type="InterPro" id="IPR007197">
    <property type="entry name" value="rSAM"/>
</dbReference>
<dbReference type="EMBL" id="JAFGIX010000025">
    <property type="protein sequence ID" value="MBN1572557.1"/>
    <property type="molecule type" value="Genomic_DNA"/>
</dbReference>
<name>A0A9D8KDN4_9DELT</name>
<gene>
    <name evidence="8" type="primary">amrS</name>
    <name evidence="8" type="ORF">JW984_05095</name>
</gene>
<organism evidence="8 9">
    <name type="scientific">Candidatus Zymogenus saltonus</name>
    <dbReference type="NCBI Taxonomy" id="2844893"/>
    <lineage>
        <taxon>Bacteria</taxon>
        <taxon>Deltaproteobacteria</taxon>
        <taxon>Candidatus Zymogenia</taxon>
        <taxon>Candidatus Zymogeniales</taxon>
        <taxon>Candidatus Zymogenaceae</taxon>
        <taxon>Candidatus Zymogenus</taxon>
    </lineage>
</organism>
<dbReference type="PIRSF" id="PIRSF004869">
    <property type="entry name" value="PflX_prd"/>
    <property type="match status" value="1"/>
</dbReference>
<dbReference type="PANTHER" id="PTHR30352:SF5">
    <property type="entry name" value="PYRUVATE FORMATE-LYASE 1-ACTIVATING ENZYME"/>
    <property type="match status" value="1"/>
</dbReference>
<comment type="caution">
    <text evidence="8">The sequence shown here is derived from an EMBL/GenBank/DDBJ whole genome shotgun (WGS) entry which is preliminary data.</text>
</comment>
<dbReference type="Gene3D" id="3.20.20.70">
    <property type="entry name" value="Aldolase class I"/>
    <property type="match status" value="1"/>
</dbReference>
<evidence type="ECO:0000256" key="6">
    <source>
        <dbReference type="PIRSR" id="PIRSR004869-50"/>
    </source>
</evidence>
<evidence type="ECO:0000256" key="2">
    <source>
        <dbReference type="ARBA" id="ARBA00022691"/>
    </source>
</evidence>
<sequence>MTKEALFYEDADGDKRVRCTLCPHECTIKDGSRGVCGIRENRSGKLLALTYGRIASVQMDPIEKKPLYHMSPGSQILSLGSVGCNLACAFCQNWSLVTADVPHSYTSPEDVSELAKRHGSTGIAYTYNEPLIWYEYILDSGKVNKENNLFNVLVTNGFINKKPLEKLLPIIDAMNIDLKSIHDSFYRKNCRGRLEPVKETIRLASSSALVEVTCLIIPGENDSDDDIKTLSDFIAGVNPDIPLHLSRYFPHRSFTAPPTPTSTMLKAYDIARERLNYVYLGNLVTDVGSNSYCPNCNALLVERSGYRTKVHSLSKDICIKCNTKLNFIG</sequence>
<accession>A0A9D8KDN4</accession>
<proteinExistence type="predicted"/>
<evidence type="ECO:0000259" key="7">
    <source>
        <dbReference type="PROSITE" id="PS51918"/>
    </source>
</evidence>
<keyword evidence="1" id="KW-0004">4Fe-4S</keyword>
<dbReference type="GO" id="GO:0046872">
    <property type="term" value="F:metal ion binding"/>
    <property type="evidence" value="ECO:0007669"/>
    <property type="project" value="UniProtKB-KW"/>
</dbReference>
<dbReference type="Pfam" id="PF04055">
    <property type="entry name" value="Radical_SAM"/>
    <property type="match status" value="1"/>
</dbReference>
<dbReference type="SUPFAM" id="SSF102114">
    <property type="entry name" value="Radical SAM enzymes"/>
    <property type="match status" value="1"/>
</dbReference>
<evidence type="ECO:0000313" key="8">
    <source>
        <dbReference type="EMBL" id="MBN1572557.1"/>
    </source>
</evidence>
<dbReference type="CDD" id="cd01335">
    <property type="entry name" value="Radical_SAM"/>
    <property type="match status" value="1"/>
</dbReference>
<dbReference type="InterPro" id="IPR016431">
    <property type="entry name" value="Pyrv-formate_lyase-activ_prd"/>
</dbReference>
<comment type="cofactor">
    <cofactor evidence="6">
        <name>[4Fe-4S] cluster</name>
        <dbReference type="ChEBI" id="CHEBI:49883"/>
    </cofactor>
    <text evidence="6">Binds 1 [4Fe-4S] cluster. The cluster is coordinated with 3 cysteines and an exchangeable S-adenosyl-L-methionine.</text>
</comment>
<dbReference type="SFLD" id="SFLDG01101">
    <property type="entry name" value="Uncharacterised_Radical_SAM_Su"/>
    <property type="match status" value="1"/>
</dbReference>
<dbReference type="InterPro" id="IPR027596">
    <property type="entry name" value="AmmeMemoSam_rS"/>
</dbReference>
<dbReference type="PROSITE" id="PS51918">
    <property type="entry name" value="RADICAL_SAM"/>
    <property type="match status" value="1"/>
</dbReference>
<reference evidence="8" key="2">
    <citation type="submission" date="2021-01" db="EMBL/GenBank/DDBJ databases">
        <authorList>
            <person name="Hahn C.R."/>
            <person name="Youssef N.H."/>
            <person name="Elshahed M."/>
        </authorList>
    </citation>
    <scope>NUCLEOTIDE SEQUENCE</scope>
    <source>
        <strain evidence="8">Zod_Metabat.24</strain>
    </source>
</reference>
<keyword evidence="2 6" id="KW-0949">S-adenosyl-L-methionine</keyword>
<evidence type="ECO:0000256" key="1">
    <source>
        <dbReference type="ARBA" id="ARBA00022485"/>
    </source>
</evidence>
<dbReference type="AlphaFoldDB" id="A0A9D8KDN4"/>
<dbReference type="InterPro" id="IPR058240">
    <property type="entry name" value="rSAM_sf"/>
</dbReference>
<evidence type="ECO:0000256" key="3">
    <source>
        <dbReference type="ARBA" id="ARBA00022723"/>
    </source>
</evidence>
<dbReference type="Proteomes" id="UP000809273">
    <property type="component" value="Unassembled WGS sequence"/>
</dbReference>
<dbReference type="InterPro" id="IPR013785">
    <property type="entry name" value="Aldolase_TIM"/>
</dbReference>
<feature type="binding site" evidence="6">
    <location>
        <position position="88"/>
    </location>
    <ligand>
        <name>[4Fe-4S] cluster</name>
        <dbReference type="ChEBI" id="CHEBI:49883"/>
        <note>4Fe-4S-S-AdoMet</note>
    </ligand>
</feature>
<dbReference type="GO" id="GO:0051539">
    <property type="term" value="F:4 iron, 4 sulfur cluster binding"/>
    <property type="evidence" value="ECO:0007669"/>
    <property type="project" value="UniProtKB-KW"/>
</dbReference>
<evidence type="ECO:0000256" key="5">
    <source>
        <dbReference type="ARBA" id="ARBA00023014"/>
    </source>
</evidence>
<dbReference type="PANTHER" id="PTHR30352">
    <property type="entry name" value="PYRUVATE FORMATE-LYASE-ACTIVATING ENZYME"/>
    <property type="match status" value="1"/>
</dbReference>
<keyword evidence="3 6" id="KW-0479">Metal-binding</keyword>
<feature type="domain" description="Radical SAM core" evidence="7">
    <location>
        <begin position="69"/>
        <end position="282"/>
    </location>
</feature>
<reference evidence="8" key="1">
    <citation type="journal article" date="2021" name="Environ. Microbiol.">
        <title>Genomic characterization of three novel Desulfobacterota classes expand the metabolic and phylogenetic diversity of the phylum.</title>
        <authorList>
            <person name="Murphy C.L."/>
            <person name="Biggerstaff J."/>
            <person name="Eichhorn A."/>
            <person name="Ewing E."/>
            <person name="Shahan R."/>
            <person name="Soriano D."/>
            <person name="Stewart S."/>
            <person name="VanMol K."/>
            <person name="Walker R."/>
            <person name="Walters P."/>
            <person name="Elshahed M.S."/>
            <person name="Youssef N.H."/>
        </authorList>
    </citation>
    <scope>NUCLEOTIDE SEQUENCE</scope>
    <source>
        <strain evidence="8">Zod_Metabat.24</strain>
    </source>
</reference>
<keyword evidence="5 6" id="KW-0411">Iron-sulfur</keyword>
<evidence type="ECO:0000313" key="9">
    <source>
        <dbReference type="Proteomes" id="UP000809273"/>
    </source>
</evidence>
<evidence type="ECO:0000256" key="4">
    <source>
        <dbReference type="ARBA" id="ARBA00023004"/>
    </source>
</evidence>
<dbReference type="NCBIfam" id="TIGR04337">
    <property type="entry name" value="AmmeMemoSam_rS"/>
    <property type="match status" value="1"/>
</dbReference>
<dbReference type="GO" id="GO:0003824">
    <property type="term" value="F:catalytic activity"/>
    <property type="evidence" value="ECO:0007669"/>
    <property type="project" value="InterPro"/>
</dbReference>
<protein>
    <submittedName>
        <fullName evidence="8">AmmeMemoRadiSam system radical SAM enzyme</fullName>
    </submittedName>
</protein>
<keyword evidence="4 6" id="KW-0408">Iron</keyword>
<feature type="binding site" evidence="6">
    <location>
        <position position="84"/>
    </location>
    <ligand>
        <name>[4Fe-4S] cluster</name>
        <dbReference type="ChEBI" id="CHEBI:49883"/>
        <note>4Fe-4S-S-AdoMet</note>
    </ligand>
</feature>
<feature type="binding site" evidence="6">
    <location>
        <position position="91"/>
    </location>
    <ligand>
        <name>[4Fe-4S] cluster</name>
        <dbReference type="ChEBI" id="CHEBI:49883"/>
        <note>4Fe-4S-S-AdoMet</note>
    </ligand>
</feature>
<dbReference type="SFLD" id="SFLDS00029">
    <property type="entry name" value="Radical_SAM"/>
    <property type="match status" value="1"/>
</dbReference>